<reference evidence="3" key="1">
    <citation type="submission" date="2016-10" db="EMBL/GenBank/DDBJ databases">
        <authorList>
            <person name="Varghese N."/>
            <person name="Submissions S."/>
        </authorList>
    </citation>
    <scope>NUCLEOTIDE SEQUENCE [LARGE SCALE GENOMIC DNA]</scope>
    <source>
        <strain evidence="3">ANC 5076</strain>
    </source>
</reference>
<gene>
    <name evidence="2" type="ORF">SAMN05444586_102615</name>
</gene>
<dbReference type="InterPro" id="IPR011856">
    <property type="entry name" value="tRNA_endonuc-like_dom_sf"/>
</dbReference>
<accession>A0A1I6VHR2</accession>
<dbReference type="EMBL" id="FOZU01000026">
    <property type="protein sequence ID" value="SFT13200.1"/>
    <property type="molecule type" value="Genomic_DNA"/>
</dbReference>
<protein>
    <recommendedName>
        <fullName evidence="1">DUF4268 domain-containing protein</fullName>
    </recommendedName>
</protein>
<sequence>MSLYTVDTANKKLKPLDITQLKQQNLTERYDLQEWLVSHPESLGEELLIIQKEFDGFDGTGERLDLLALDSKGQLVLIENKRDDSGRDAVWQALKYASYVAPFTSDDIEEVFAKYLLKNKPSYPDLDQHTFDADQVKNTAKILIDRFLEEHQETDVSIQTLNPRNSQRIILVAGEFRKEVTNTALWLLDRKIDVKCVKVSPYKLGEQLLVDIQQIIPVPEASEYMVRLTRKDDEESTAKVKQADHTNIRYQYWEQLLVHFSQSENSLYNNISPKTDHWLSSATGISQCNYHLIFLQKAIRVDIEFARKDAVENKLLFDFFYTRKQEIEAKFGHTMDWLRLDNKKSSRIEFSLPIEGHKQDLWQDYTAWHLEHIQKLERAFKPYMKDAYQVIK</sequence>
<dbReference type="GO" id="GO:0003676">
    <property type="term" value="F:nucleic acid binding"/>
    <property type="evidence" value="ECO:0007669"/>
    <property type="project" value="InterPro"/>
</dbReference>
<keyword evidence="3" id="KW-1185">Reference proteome</keyword>
<dbReference type="Gene3D" id="3.40.1350.10">
    <property type="match status" value="1"/>
</dbReference>
<evidence type="ECO:0000313" key="2">
    <source>
        <dbReference type="EMBL" id="SFT13200.1"/>
    </source>
</evidence>
<evidence type="ECO:0000313" key="3">
    <source>
        <dbReference type="Proteomes" id="UP000182827"/>
    </source>
</evidence>
<dbReference type="AlphaFoldDB" id="A0A1I6VHR2"/>
<dbReference type="Proteomes" id="UP000182827">
    <property type="component" value="Unassembled WGS sequence"/>
</dbReference>
<dbReference type="Pfam" id="PF14088">
    <property type="entry name" value="DUF4268"/>
    <property type="match status" value="1"/>
</dbReference>
<dbReference type="RefSeq" id="WP_074947290.1">
    <property type="nucleotide sequence ID" value="NZ_FOZU01000026.1"/>
</dbReference>
<evidence type="ECO:0000259" key="1">
    <source>
        <dbReference type="Pfam" id="PF14088"/>
    </source>
</evidence>
<feature type="domain" description="DUF4268" evidence="1">
    <location>
        <begin position="248"/>
        <end position="383"/>
    </location>
</feature>
<dbReference type="InterPro" id="IPR025364">
    <property type="entry name" value="DUF4268"/>
</dbReference>
<name>A0A1I6VHR2_9GAMM</name>
<organism evidence="2 3">
    <name type="scientific">Acinetobacter bohemicus</name>
    <dbReference type="NCBI Taxonomy" id="1435036"/>
    <lineage>
        <taxon>Bacteria</taxon>
        <taxon>Pseudomonadati</taxon>
        <taxon>Pseudomonadota</taxon>
        <taxon>Gammaproteobacteria</taxon>
        <taxon>Moraxellales</taxon>
        <taxon>Moraxellaceae</taxon>
        <taxon>Acinetobacter</taxon>
    </lineage>
</organism>
<proteinExistence type="predicted"/>